<reference evidence="9 10" key="1">
    <citation type="journal article" date="2018" name="Int. J. Syst. Evol. Microbiol.">
        <title>Mesosutterella multiformis gen. nov., sp. nov., a member of the family Sutterellaceae and Sutterella megalosphaeroides sp. nov., isolated from human faeces.</title>
        <authorList>
            <person name="Sakamoto M."/>
            <person name="Ikeyama N."/>
            <person name="Kunihiro T."/>
            <person name="Iino T."/>
            <person name="Yuki M."/>
            <person name="Ohkuma M."/>
        </authorList>
    </citation>
    <scope>NUCLEOTIDE SEQUENCE [LARGE SCALE GENOMIC DNA]</scope>
    <source>
        <strain evidence="9 10">4NBBH2</strain>
    </source>
</reference>
<keyword evidence="10" id="KW-1185">Reference proteome</keyword>
<evidence type="ECO:0000256" key="4">
    <source>
        <dbReference type="HAMAP-Rule" id="MF_02071"/>
    </source>
</evidence>
<feature type="chain" id="PRO_5022282791" description="Endolytic peptidoglycan transglycosylase RlpA" evidence="7">
    <location>
        <begin position="25"/>
        <end position="304"/>
    </location>
</feature>
<evidence type="ECO:0000256" key="5">
    <source>
        <dbReference type="RuleBase" id="RU003495"/>
    </source>
</evidence>
<protein>
    <recommendedName>
        <fullName evidence="4">Endolytic peptidoglycan transglycosylase RlpA</fullName>
        <ecNumber evidence="4">4.2.2.-</ecNumber>
    </recommendedName>
</protein>
<dbReference type="SUPFAM" id="SSF110997">
    <property type="entry name" value="Sporulation related repeat"/>
    <property type="match status" value="1"/>
</dbReference>
<proteinExistence type="inferred from homology"/>
<accession>A0A401LK71</accession>
<comment type="similarity">
    <text evidence="4 5">Belongs to the RlpA family.</text>
</comment>
<dbReference type="Proteomes" id="UP000266091">
    <property type="component" value="Unassembled WGS sequence"/>
</dbReference>
<accession>A0A388SCC4</accession>
<dbReference type="GO" id="GO:0000270">
    <property type="term" value="P:peptidoglycan metabolic process"/>
    <property type="evidence" value="ECO:0007669"/>
    <property type="project" value="UniProtKB-UniRule"/>
</dbReference>
<dbReference type="Gene3D" id="2.40.40.10">
    <property type="entry name" value="RlpA-like domain"/>
    <property type="match status" value="1"/>
</dbReference>
<dbReference type="InterPro" id="IPR034718">
    <property type="entry name" value="RlpA"/>
</dbReference>
<evidence type="ECO:0000313" key="9">
    <source>
        <dbReference type="EMBL" id="GBO93283.1"/>
    </source>
</evidence>
<dbReference type="PROSITE" id="PS51257">
    <property type="entry name" value="PROKAR_LIPOPROTEIN"/>
    <property type="match status" value="1"/>
</dbReference>
<comment type="caution">
    <text evidence="9">The sequence shown here is derived from an EMBL/GenBank/DDBJ whole genome shotgun (WGS) entry which is preliminary data.</text>
</comment>
<keyword evidence="4 9" id="KW-0449">Lipoprotein</keyword>
<evidence type="ECO:0000256" key="6">
    <source>
        <dbReference type="SAM" id="MobiDB-lite"/>
    </source>
</evidence>
<keyword evidence="4" id="KW-1003">Cell membrane</keyword>
<dbReference type="EMBL" id="BGZJ01000001">
    <property type="protein sequence ID" value="GBO93283.1"/>
    <property type="molecule type" value="Genomic_DNA"/>
</dbReference>
<comment type="subcellular location">
    <subcellularLocation>
        <location evidence="4">Cell membrane</location>
        <topology evidence="4">Lipid-anchor</topology>
    </subcellularLocation>
</comment>
<feature type="region of interest" description="Disordered" evidence="6">
    <location>
        <begin position="23"/>
        <end position="67"/>
    </location>
</feature>
<feature type="compositionally biased region" description="Low complexity" evidence="6">
    <location>
        <begin position="27"/>
        <end position="38"/>
    </location>
</feature>
<dbReference type="EC" id="4.2.2.-" evidence="4"/>
<evidence type="ECO:0000259" key="8">
    <source>
        <dbReference type="PROSITE" id="PS51724"/>
    </source>
</evidence>
<evidence type="ECO:0000313" key="10">
    <source>
        <dbReference type="Proteomes" id="UP000266091"/>
    </source>
</evidence>
<keyword evidence="2 4" id="KW-0456">Lyase</keyword>
<comment type="function">
    <text evidence="4">Lytic transglycosylase with a strong preference for naked glycan strands that lack stem peptides.</text>
</comment>
<dbReference type="SUPFAM" id="SSF50685">
    <property type="entry name" value="Barwin-like endoglucanases"/>
    <property type="match status" value="1"/>
</dbReference>
<dbReference type="NCBIfam" id="TIGR00413">
    <property type="entry name" value="rlpA"/>
    <property type="match status" value="1"/>
</dbReference>
<dbReference type="InterPro" id="IPR007730">
    <property type="entry name" value="SPOR-like_dom"/>
</dbReference>
<evidence type="ECO:0000256" key="3">
    <source>
        <dbReference type="ARBA" id="ARBA00023316"/>
    </source>
</evidence>
<dbReference type="HAMAP" id="MF_02071">
    <property type="entry name" value="RlpA"/>
    <property type="match status" value="1"/>
</dbReference>
<dbReference type="OrthoDB" id="9779128at2"/>
<dbReference type="PROSITE" id="PS51724">
    <property type="entry name" value="SPOR"/>
    <property type="match status" value="1"/>
</dbReference>
<dbReference type="PANTHER" id="PTHR34183:SF1">
    <property type="entry name" value="ENDOLYTIC PEPTIDOGLYCAN TRANSGLYCOSYLASE RLPA"/>
    <property type="match status" value="1"/>
</dbReference>
<dbReference type="InterPro" id="IPR012997">
    <property type="entry name" value="RplA"/>
</dbReference>
<dbReference type="GO" id="GO:0005886">
    <property type="term" value="C:plasma membrane"/>
    <property type="evidence" value="ECO:0007669"/>
    <property type="project" value="UniProtKB-SubCell"/>
</dbReference>
<dbReference type="RefSeq" id="WP_116269688.1">
    <property type="nucleotide sequence ID" value="NZ_BGZJ01000001.1"/>
</dbReference>
<evidence type="ECO:0000256" key="2">
    <source>
        <dbReference type="ARBA" id="ARBA00023239"/>
    </source>
</evidence>
<dbReference type="Pfam" id="PF03330">
    <property type="entry name" value="DPBB_1"/>
    <property type="match status" value="1"/>
</dbReference>
<gene>
    <name evidence="4" type="primary">rlpA</name>
    <name evidence="9" type="ORF">MESMUL_06370</name>
</gene>
<dbReference type="Pfam" id="PF05036">
    <property type="entry name" value="SPOR"/>
    <property type="match status" value="1"/>
</dbReference>
<dbReference type="GO" id="GO:0042834">
    <property type="term" value="F:peptidoglycan binding"/>
    <property type="evidence" value="ECO:0007669"/>
    <property type="project" value="InterPro"/>
</dbReference>
<keyword evidence="4" id="KW-0564">Palmitate</keyword>
<evidence type="ECO:0000256" key="1">
    <source>
        <dbReference type="ARBA" id="ARBA00022729"/>
    </source>
</evidence>
<feature type="domain" description="SPOR" evidence="8">
    <location>
        <begin position="220"/>
        <end position="304"/>
    </location>
</feature>
<dbReference type="InterPro" id="IPR036908">
    <property type="entry name" value="RlpA-like_sf"/>
</dbReference>
<dbReference type="AlphaFoldDB" id="A0A388SCC4"/>
<dbReference type="GO" id="GO:0008932">
    <property type="term" value="F:lytic endotransglycosylase activity"/>
    <property type="evidence" value="ECO:0007669"/>
    <property type="project" value="UniProtKB-UniRule"/>
</dbReference>
<dbReference type="Gene3D" id="3.30.70.1070">
    <property type="entry name" value="Sporulation related repeat"/>
    <property type="match status" value="1"/>
</dbReference>
<dbReference type="CDD" id="cd22268">
    <property type="entry name" value="DPBB_RlpA-like"/>
    <property type="match status" value="1"/>
</dbReference>
<dbReference type="InterPro" id="IPR036680">
    <property type="entry name" value="SPOR-like_sf"/>
</dbReference>
<sequence>MSFGRIFIATALVALLAACSTTHAPQSSSGSSPSSRGPEILPPSAPGTAPAITEQGSVPRVEKPARGANRPYTVLGRHYVPITGDKPMRERGIASWYGKQFHGKKTSNGEVFDMYSVSAAHKTMELPSYARVTNLENGRSMIIRINDRGPFYGDRIIDLSYEAAKRLGYAVKGTARVEVERITMAEIAAGTWNRTDIASSTIPVTQETAGTERDQRITRDRPSMLWSVQVGAFSSPDNARAWSAHTEAMLSAASGGRTATTRIVQSSDSLYRVLVGANLTHERATAEAHRIAGIIGGPAFATQR</sequence>
<dbReference type="InterPro" id="IPR009009">
    <property type="entry name" value="RlpA-like_DPBB"/>
</dbReference>
<dbReference type="PANTHER" id="PTHR34183">
    <property type="entry name" value="ENDOLYTIC PEPTIDOGLYCAN TRANSGLYCOSYLASE RLPA"/>
    <property type="match status" value="1"/>
</dbReference>
<feature type="signal peptide" evidence="7">
    <location>
        <begin position="1"/>
        <end position="24"/>
    </location>
</feature>
<keyword evidence="3 4" id="KW-0961">Cell wall biogenesis/degradation</keyword>
<keyword evidence="1 7" id="KW-0732">Signal</keyword>
<keyword evidence="4" id="KW-0472">Membrane</keyword>
<dbReference type="FunFam" id="2.40.40.10:FF:000003">
    <property type="entry name" value="Endolytic peptidoglycan transglycosylase RlpA"/>
    <property type="match status" value="1"/>
</dbReference>
<dbReference type="GO" id="GO:0071555">
    <property type="term" value="P:cell wall organization"/>
    <property type="evidence" value="ECO:0007669"/>
    <property type="project" value="UniProtKB-KW"/>
</dbReference>
<evidence type="ECO:0000256" key="7">
    <source>
        <dbReference type="SAM" id="SignalP"/>
    </source>
</evidence>
<name>A0A388SCC4_9BURK</name>
<organism evidence="9 10">
    <name type="scientific">Mesosutterella multiformis</name>
    <dbReference type="NCBI Taxonomy" id="2259133"/>
    <lineage>
        <taxon>Bacteria</taxon>
        <taxon>Pseudomonadati</taxon>
        <taxon>Pseudomonadota</taxon>
        <taxon>Betaproteobacteria</taxon>
        <taxon>Burkholderiales</taxon>
        <taxon>Sutterellaceae</taxon>
        <taxon>Mesosutterella</taxon>
    </lineage>
</organism>